<proteinExistence type="predicted"/>
<evidence type="ECO:0000313" key="3">
    <source>
        <dbReference type="Proteomes" id="UP000325385"/>
    </source>
</evidence>
<dbReference type="EMBL" id="CP032228">
    <property type="protein sequence ID" value="QFI61871.1"/>
    <property type="molecule type" value="Genomic_DNA"/>
</dbReference>
<dbReference type="Pfam" id="PF09722">
    <property type="entry name" value="Xre_MbcA_ParS_C"/>
    <property type="match status" value="1"/>
</dbReference>
<dbReference type="GeneID" id="69695698"/>
<evidence type="ECO:0000313" key="2">
    <source>
        <dbReference type="EMBL" id="QFI61871.1"/>
    </source>
</evidence>
<gene>
    <name evidence="2" type="ORF">D0Y83_00175</name>
</gene>
<accession>A0A5P6N7A7</accession>
<organism evidence="2 3">
    <name type="scientific">Qipengyuania flava</name>
    <dbReference type="NCBI Taxonomy" id="192812"/>
    <lineage>
        <taxon>Bacteria</taxon>
        <taxon>Pseudomonadati</taxon>
        <taxon>Pseudomonadota</taxon>
        <taxon>Alphaproteobacteria</taxon>
        <taxon>Sphingomonadales</taxon>
        <taxon>Erythrobacteraceae</taxon>
        <taxon>Qipengyuania</taxon>
    </lineage>
</organism>
<dbReference type="AlphaFoldDB" id="A0A5P6N7A7"/>
<dbReference type="InterPro" id="IPR024467">
    <property type="entry name" value="Xre/MbcA/ParS-like_toxin-bd"/>
</dbReference>
<feature type="domain" description="Antitoxin Xre/MbcA/ParS-like toxin-binding" evidence="1">
    <location>
        <begin position="61"/>
        <end position="103"/>
    </location>
</feature>
<sequence length="112" mass="12287">MLLMMQFDELGYLRSRVEARCASLGIGEERTDAMLDAGFGTSAKATETRLRIVDEMLMLVTDVFGVGRGADWLRHHGETFGGATPLDLATGGLSGVRRVRDHLRILHDVLAD</sequence>
<dbReference type="Proteomes" id="UP000325385">
    <property type="component" value="Chromosome"/>
</dbReference>
<evidence type="ECO:0000259" key="1">
    <source>
        <dbReference type="Pfam" id="PF09722"/>
    </source>
</evidence>
<protein>
    <submittedName>
        <fullName evidence="2">DUF2384 domain-containing protein</fullName>
    </submittedName>
</protein>
<dbReference type="RefSeq" id="WP_151884663.1">
    <property type="nucleotide sequence ID" value="NZ_CP032228.1"/>
</dbReference>
<reference evidence="3" key="1">
    <citation type="submission" date="2018-09" db="EMBL/GenBank/DDBJ databases">
        <title>Nocardia yunnanensis sp. nov., an actinomycete isolated from a soil sample.</title>
        <authorList>
            <person name="Zhang J."/>
        </authorList>
    </citation>
    <scope>NUCLEOTIDE SEQUENCE [LARGE SCALE GENOMIC DNA]</scope>
    <source>
        <strain evidence="3">21-3</strain>
    </source>
</reference>
<name>A0A5P6N7A7_9SPHN</name>